<dbReference type="Proteomes" id="UP000182135">
    <property type="component" value="Unassembled WGS sequence"/>
</dbReference>
<evidence type="ECO:0000313" key="6">
    <source>
        <dbReference type="Proteomes" id="UP000246114"/>
    </source>
</evidence>
<reference evidence="4 5" key="1">
    <citation type="submission" date="2016-10" db="EMBL/GenBank/DDBJ databases">
        <authorList>
            <person name="de Groot N.N."/>
        </authorList>
    </citation>
    <scope>NUCLEOTIDE SEQUENCE [LARGE SCALE GENOMIC DNA]</scope>
    <source>
        <strain evidence="4 5">NLAE-zl-G419</strain>
    </source>
</reference>
<dbReference type="STRING" id="1529.SAMN04487885_108106"/>
<evidence type="ECO:0000313" key="4">
    <source>
        <dbReference type="EMBL" id="SFF73402.1"/>
    </source>
</evidence>
<dbReference type="InterPro" id="IPR018658">
    <property type="entry name" value="DUF2089"/>
</dbReference>
<gene>
    <name evidence="3" type="ORF">DBY38_14555</name>
    <name evidence="4" type="ORF">SAMN04487885_108106</name>
</gene>
<dbReference type="InterPro" id="IPR053957">
    <property type="entry name" value="DUF2089_Zn_ribbon"/>
</dbReference>
<dbReference type="Proteomes" id="UP000246114">
    <property type="component" value="Unassembled WGS sequence"/>
</dbReference>
<sequence>MKYKVLNRCPVCSSKLLVKKLQCSKCSTVIENDFELSKFDYLTAGQLEFVEVFLRSRGNIKDVEKTLGISYPTVRAKLDEVLTSLGYKTEKQETKDMTSQNKDVLDALEKGDISPEEAIKLLNKE</sequence>
<name>A0A1I2L238_9CLOT</name>
<dbReference type="Pfam" id="PF22747">
    <property type="entry name" value="Zn_ribbon_DUF2089"/>
    <property type="match status" value="1"/>
</dbReference>
<dbReference type="EMBL" id="QAMZ01000056">
    <property type="protein sequence ID" value="PWL51454.1"/>
    <property type="molecule type" value="Genomic_DNA"/>
</dbReference>
<dbReference type="OrthoDB" id="9797643at2"/>
<dbReference type="EMBL" id="FOOE01000008">
    <property type="protein sequence ID" value="SFF73402.1"/>
    <property type="molecule type" value="Genomic_DNA"/>
</dbReference>
<evidence type="ECO:0000259" key="2">
    <source>
        <dbReference type="Pfam" id="PF22747"/>
    </source>
</evidence>
<dbReference type="Pfam" id="PF09862">
    <property type="entry name" value="DUF2089"/>
    <property type="match status" value="1"/>
</dbReference>
<reference evidence="3 6" key="2">
    <citation type="submission" date="2018-03" db="EMBL/GenBank/DDBJ databases">
        <title>The uncultured portion of the human microbiome is neutrally assembled.</title>
        <authorList>
            <person name="Jeraldo P."/>
            <person name="Boardman L."/>
            <person name="White B.A."/>
            <person name="Nelson H."/>
            <person name="Goldenfeld N."/>
            <person name="Chia N."/>
        </authorList>
    </citation>
    <scope>NUCLEOTIDE SEQUENCE [LARGE SCALE GENOMIC DNA]</scope>
    <source>
        <strain evidence="3">CIM:MAG 903</strain>
    </source>
</reference>
<dbReference type="eggNOG" id="COG3877">
    <property type="taxonomic scope" value="Bacteria"/>
</dbReference>
<feature type="domain" description="DUF2089" evidence="1">
    <location>
        <begin position="42"/>
        <end position="88"/>
    </location>
</feature>
<dbReference type="RefSeq" id="WP_027637762.1">
    <property type="nucleotide sequence ID" value="NZ_CABMJC010000011.1"/>
</dbReference>
<evidence type="ECO:0000259" key="1">
    <source>
        <dbReference type="Pfam" id="PF09862"/>
    </source>
</evidence>
<keyword evidence="5" id="KW-1185">Reference proteome</keyword>
<evidence type="ECO:0000313" key="5">
    <source>
        <dbReference type="Proteomes" id="UP000182135"/>
    </source>
</evidence>
<feature type="domain" description="DUF2089" evidence="2">
    <location>
        <begin position="9"/>
        <end position="40"/>
    </location>
</feature>
<proteinExistence type="predicted"/>
<organism evidence="4 5">
    <name type="scientific">Clostridium cadaveris</name>
    <dbReference type="NCBI Taxonomy" id="1529"/>
    <lineage>
        <taxon>Bacteria</taxon>
        <taxon>Bacillati</taxon>
        <taxon>Bacillota</taxon>
        <taxon>Clostridia</taxon>
        <taxon>Eubacteriales</taxon>
        <taxon>Clostridiaceae</taxon>
        <taxon>Clostridium</taxon>
    </lineage>
</organism>
<accession>A0A1I2L238</accession>
<evidence type="ECO:0000313" key="3">
    <source>
        <dbReference type="EMBL" id="PWL51454.1"/>
    </source>
</evidence>
<protein>
    <submittedName>
        <fullName evidence="3">DUF2089 domain-containing protein</fullName>
    </submittedName>
</protein>
<dbReference type="GeneID" id="90546083"/>
<dbReference type="AlphaFoldDB" id="A0A1I2L238"/>